<dbReference type="GO" id="GO:0043565">
    <property type="term" value="F:sequence-specific DNA binding"/>
    <property type="evidence" value="ECO:0007669"/>
    <property type="project" value="TreeGrafter"/>
</dbReference>
<evidence type="ECO:0000256" key="6">
    <source>
        <dbReference type="SAM" id="MobiDB-lite"/>
    </source>
</evidence>
<sequence length="645" mass="71405">MHTKTRLRKACDACSIRKVKCDISGPPCRSCVLVGIQCTSMRPSRRRGPSNRHAESLKKQKLQAQSDKSPLSLSAHPLPSTPQSCAAFTHLPTTTIPASAEAICSLHTVQLLLDDFFFYIHPLVPVPHEPTFRAAFERRDDTTSGTFLALLASMIGFLVASFPRRPKLRLNTKTERSAFPNSIALVKHCHNVAIQARGIGYLERNVTVYDAATSYFLGACSGYVQNLHRCHVYLAECLAMIQVYDLCHSPTALPSTPGRNATTSISLKSGIKFDWPARNITDNSEIDLITQELGRRLFYVTLVEYQHLHQMGSSTTKVHIPTEIDRYPPLPLEIDDEFLFSTNVGAQPAERVSRLVAFNANVRVYGSNNALLAWEVAFGSGQTFDWEHQRLGLWECLQKAKSALSNVPAELSLFHPKGNSAAEFSGLNEDGSIFDYPNEHSHQERRAIQYQIQKANIYVSQLCTRSYLVEKYWDLFDTFTRYGKLAKTSTPALATSHMNAGPSSEAPVEPSSLASPIISSQALTHVHTDAIGHAMAEERKLVIRELYILLRTVKQENMEPNGGSITTKIRQVASTLLNQSTTSIPTEHPFAIPRAGFFDPGPNTSKLLVLTADEARFYLHSFIDTLIRLDGHASAATDPGSGNEA</sequence>
<proteinExistence type="predicted"/>
<dbReference type="PANTHER" id="PTHR47540">
    <property type="entry name" value="THIAMINE REPRESSIBLE GENES REGULATORY PROTEIN THI5"/>
    <property type="match status" value="1"/>
</dbReference>
<dbReference type="SMART" id="SM00066">
    <property type="entry name" value="GAL4"/>
    <property type="match status" value="1"/>
</dbReference>
<dbReference type="Pfam" id="PF00172">
    <property type="entry name" value="Zn_clus"/>
    <property type="match status" value="1"/>
</dbReference>
<keyword evidence="2" id="KW-0805">Transcription regulation</keyword>
<dbReference type="GO" id="GO:0000981">
    <property type="term" value="F:DNA-binding transcription factor activity, RNA polymerase II-specific"/>
    <property type="evidence" value="ECO:0007669"/>
    <property type="project" value="InterPro"/>
</dbReference>
<protein>
    <submittedName>
        <fullName evidence="9">Transcriptional regulator family: Fungal Specific TF</fullName>
    </submittedName>
</protein>
<dbReference type="GO" id="GO:0005634">
    <property type="term" value="C:nucleus"/>
    <property type="evidence" value="ECO:0007669"/>
    <property type="project" value="UniProtKB-SubCell"/>
</dbReference>
<keyword evidence="3" id="KW-0238">DNA-binding</keyword>
<dbReference type="Gene3D" id="4.10.240.10">
    <property type="entry name" value="Zn(2)-C6 fungal-type DNA-binding domain"/>
    <property type="match status" value="1"/>
</dbReference>
<keyword evidence="7" id="KW-0812">Transmembrane</keyword>
<dbReference type="PROSITE" id="PS50048">
    <property type="entry name" value="ZN2_CY6_FUNGAL_2"/>
    <property type="match status" value="1"/>
</dbReference>
<keyword evidence="5" id="KW-0539">Nucleus</keyword>
<dbReference type="EMBL" id="JAQJZL010000009">
    <property type="protein sequence ID" value="KAJ6038227.1"/>
    <property type="molecule type" value="Genomic_DNA"/>
</dbReference>
<dbReference type="CDD" id="cd12148">
    <property type="entry name" value="fungal_TF_MHR"/>
    <property type="match status" value="1"/>
</dbReference>
<dbReference type="GO" id="GO:0045944">
    <property type="term" value="P:positive regulation of transcription by RNA polymerase II"/>
    <property type="evidence" value="ECO:0007669"/>
    <property type="project" value="TreeGrafter"/>
</dbReference>
<comment type="subcellular location">
    <subcellularLocation>
        <location evidence="1">Nucleus</location>
    </subcellularLocation>
</comment>
<evidence type="ECO:0000259" key="8">
    <source>
        <dbReference type="PROSITE" id="PS50048"/>
    </source>
</evidence>
<accession>A0AAD6I958</accession>
<evidence type="ECO:0000256" key="3">
    <source>
        <dbReference type="ARBA" id="ARBA00023125"/>
    </source>
</evidence>
<organism evidence="9 10">
    <name type="scientific">Penicillium canescens</name>
    <dbReference type="NCBI Taxonomy" id="5083"/>
    <lineage>
        <taxon>Eukaryota</taxon>
        <taxon>Fungi</taxon>
        <taxon>Dikarya</taxon>
        <taxon>Ascomycota</taxon>
        <taxon>Pezizomycotina</taxon>
        <taxon>Eurotiomycetes</taxon>
        <taxon>Eurotiomycetidae</taxon>
        <taxon>Eurotiales</taxon>
        <taxon>Aspergillaceae</taxon>
        <taxon>Penicillium</taxon>
    </lineage>
</organism>
<dbReference type="CDD" id="cd00067">
    <property type="entry name" value="GAL4"/>
    <property type="match status" value="1"/>
</dbReference>
<keyword evidence="10" id="KW-1185">Reference proteome</keyword>
<keyword evidence="7" id="KW-1133">Transmembrane helix</keyword>
<dbReference type="PROSITE" id="PS00463">
    <property type="entry name" value="ZN2_CY6_FUNGAL_1"/>
    <property type="match status" value="1"/>
</dbReference>
<evidence type="ECO:0000256" key="5">
    <source>
        <dbReference type="ARBA" id="ARBA00023242"/>
    </source>
</evidence>
<feature type="transmembrane region" description="Helical" evidence="7">
    <location>
        <begin position="145"/>
        <end position="163"/>
    </location>
</feature>
<evidence type="ECO:0000256" key="7">
    <source>
        <dbReference type="SAM" id="Phobius"/>
    </source>
</evidence>
<comment type="caution">
    <text evidence="9">The sequence shown here is derived from an EMBL/GenBank/DDBJ whole genome shotgun (WGS) entry which is preliminary data.</text>
</comment>
<reference evidence="9" key="2">
    <citation type="submission" date="2023-01" db="EMBL/GenBank/DDBJ databases">
        <authorList>
            <person name="Petersen C."/>
        </authorList>
    </citation>
    <scope>NUCLEOTIDE SEQUENCE</scope>
    <source>
        <strain evidence="9">IBT 15450</strain>
    </source>
</reference>
<dbReference type="InterPro" id="IPR036864">
    <property type="entry name" value="Zn2-C6_fun-type_DNA-bd_sf"/>
</dbReference>
<evidence type="ECO:0000256" key="4">
    <source>
        <dbReference type="ARBA" id="ARBA00023163"/>
    </source>
</evidence>
<feature type="domain" description="Zn(2)-C6 fungal-type" evidence="8">
    <location>
        <begin position="10"/>
        <end position="40"/>
    </location>
</feature>
<dbReference type="PANTHER" id="PTHR47540:SF5">
    <property type="entry name" value="ZN(II)2CYS6 TRANSCRIPTION FACTOR"/>
    <property type="match status" value="1"/>
</dbReference>
<reference evidence="9" key="1">
    <citation type="journal article" date="2023" name="IMA Fungus">
        <title>Comparative genomic study of the Penicillium genus elucidates a diverse pangenome and 15 lateral gene transfer events.</title>
        <authorList>
            <person name="Petersen C."/>
            <person name="Sorensen T."/>
            <person name="Nielsen M.R."/>
            <person name="Sondergaard T.E."/>
            <person name="Sorensen J.L."/>
            <person name="Fitzpatrick D.A."/>
            <person name="Frisvad J.C."/>
            <person name="Nielsen K.L."/>
        </authorList>
    </citation>
    <scope>NUCLEOTIDE SEQUENCE</scope>
    <source>
        <strain evidence="9">IBT 15450</strain>
    </source>
</reference>
<dbReference type="GO" id="GO:0008270">
    <property type="term" value="F:zinc ion binding"/>
    <property type="evidence" value="ECO:0007669"/>
    <property type="project" value="InterPro"/>
</dbReference>
<evidence type="ECO:0000256" key="2">
    <source>
        <dbReference type="ARBA" id="ARBA00023015"/>
    </source>
</evidence>
<dbReference type="Proteomes" id="UP001219568">
    <property type="component" value="Unassembled WGS sequence"/>
</dbReference>
<dbReference type="SUPFAM" id="SSF57701">
    <property type="entry name" value="Zn2/Cys6 DNA-binding domain"/>
    <property type="match status" value="1"/>
</dbReference>
<keyword evidence="4" id="KW-0804">Transcription</keyword>
<feature type="region of interest" description="Disordered" evidence="6">
    <location>
        <begin position="41"/>
        <end position="77"/>
    </location>
</feature>
<dbReference type="InterPro" id="IPR051711">
    <property type="entry name" value="Stress_Response_Reg"/>
</dbReference>
<evidence type="ECO:0000256" key="1">
    <source>
        <dbReference type="ARBA" id="ARBA00004123"/>
    </source>
</evidence>
<dbReference type="AlphaFoldDB" id="A0AAD6I958"/>
<gene>
    <name evidence="9" type="ORF">N7460_007998</name>
</gene>
<evidence type="ECO:0000313" key="9">
    <source>
        <dbReference type="EMBL" id="KAJ6038227.1"/>
    </source>
</evidence>
<evidence type="ECO:0000313" key="10">
    <source>
        <dbReference type="Proteomes" id="UP001219568"/>
    </source>
</evidence>
<keyword evidence="7" id="KW-0472">Membrane</keyword>
<dbReference type="InterPro" id="IPR001138">
    <property type="entry name" value="Zn2Cys6_DnaBD"/>
</dbReference>
<name>A0AAD6I958_PENCN</name>